<dbReference type="STRING" id="1305675.BFG57_07650"/>
<dbReference type="InterPro" id="IPR002125">
    <property type="entry name" value="CMP_dCMP_dom"/>
</dbReference>
<dbReference type="InterPro" id="IPR016193">
    <property type="entry name" value="Cytidine_deaminase-like"/>
</dbReference>
<dbReference type="InterPro" id="IPR016192">
    <property type="entry name" value="APOBEC/CMP_deaminase_Zn-bd"/>
</dbReference>
<dbReference type="RefSeq" id="WP_069715469.1">
    <property type="nucleotide sequence ID" value="NZ_MJEH01000001.1"/>
</dbReference>
<dbReference type="OrthoDB" id="9799092at2"/>
<organism evidence="6 7">
    <name type="scientific">Bacillus solimangrovi</name>
    <dbReference type="NCBI Taxonomy" id="1305675"/>
    <lineage>
        <taxon>Bacteria</taxon>
        <taxon>Bacillati</taxon>
        <taxon>Bacillota</taxon>
        <taxon>Bacilli</taxon>
        <taxon>Bacillales</taxon>
        <taxon>Bacillaceae</taxon>
        <taxon>Bacillus</taxon>
    </lineage>
</organism>
<dbReference type="EMBL" id="MJEH01000001">
    <property type="protein sequence ID" value="OEH94535.1"/>
    <property type="molecule type" value="Genomic_DNA"/>
</dbReference>
<keyword evidence="2" id="KW-0479">Metal-binding</keyword>
<comment type="similarity">
    <text evidence="1">Belongs to the cytidine and deoxycytidylate deaminase family.</text>
</comment>
<name>A0A1E5LKD3_9BACI</name>
<reference evidence="6 7" key="1">
    <citation type="submission" date="2016-08" db="EMBL/GenBank/DDBJ databases">
        <title>Genome of Bacillus solimangrovi GH2-4.</title>
        <authorList>
            <person name="Lim S."/>
            <person name="Kim B.-C."/>
        </authorList>
    </citation>
    <scope>NUCLEOTIDE SEQUENCE [LARGE SCALE GENOMIC DNA]</scope>
    <source>
        <strain evidence="6 7">GH2-4</strain>
    </source>
</reference>
<dbReference type="NCBIfam" id="NF005314">
    <property type="entry name" value="PRK06848.1"/>
    <property type="match status" value="1"/>
</dbReference>
<dbReference type="GO" id="GO:0005829">
    <property type="term" value="C:cytosol"/>
    <property type="evidence" value="ECO:0007669"/>
    <property type="project" value="TreeGrafter"/>
</dbReference>
<keyword evidence="3" id="KW-0378">Hydrolase</keyword>
<evidence type="ECO:0000256" key="2">
    <source>
        <dbReference type="ARBA" id="ARBA00022723"/>
    </source>
</evidence>
<dbReference type="GO" id="GO:0004126">
    <property type="term" value="F:cytidine deaminase activity"/>
    <property type="evidence" value="ECO:0007669"/>
    <property type="project" value="TreeGrafter"/>
</dbReference>
<evidence type="ECO:0000313" key="7">
    <source>
        <dbReference type="Proteomes" id="UP000095209"/>
    </source>
</evidence>
<comment type="caution">
    <text evidence="6">The sequence shown here is derived from an EMBL/GenBank/DDBJ whole genome shotgun (WGS) entry which is preliminary data.</text>
</comment>
<dbReference type="AlphaFoldDB" id="A0A1E5LKD3"/>
<dbReference type="PROSITE" id="PS00903">
    <property type="entry name" value="CYT_DCMP_DEAMINASES_1"/>
    <property type="match status" value="1"/>
</dbReference>
<evidence type="ECO:0000259" key="5">
    <source>
        <dbReference type="PROSITE" id="PS51747"/>
    </source>
</evidence>
<dbReference type="GO" id="GO:0008270">
    <property type="term" value="F:zinc ion binding"/>
    <property type="evidence" value="ECO:0007669"/>
    <property type="project" value="InterPro"/>
</dbReference>
<protein>
    <submittedName>
        <fullName evidence="6">Cytidine deaminase</fullName>
    </submittedName>
</protein>
<dbReference type="PROSITE" id="PS51747">
    <property type="entry name" value="CYT_DCMP_DEAMINASES_2"/>
    <property type="match status" value="1"/>
</dbReference>
<keyword evidence="4" id="KW-0862">Zinc</keyword>
<accession>A0A1E5LKD3</accession>
<evidence type="ECO:0000256" key="1">
    <source>
        <dbReference type="ARBA" id="ARBA00006576"/>
    </source>
</evidence>
<dbReference type="GO" id="GO:0072527">
    <property type="term" value="P:pyrimidine-containing compound metabolic process"/>
    <property type="evidence" value="ECO:0007669"/>
    <property type="project" value="UniProtKB-ARBA"/>
</dbReference>
<dbReference type="GO" id="GO:0055086">
    <property type="term" value="P:nucleobase-containing small molecule metabolic process"/>
    <property type="evidence" value="ECO:0007669"/>
    <property type="project" value="UniProtKB-ARBA"/>
</dbReference>
<evidence type="ECO:0000256" key="4">
    <source>
        <dbReference type="ARBA" id="ARBA00022833"/>
    </source>
</evidence>
<dbReference type="CDD" id="cd01283">
    <property type="entry name" value="cytidine_deaminase"/>
    <property type="match status" value="1"/>
</dbReference>
<dbReference type="PANTHER" id="PTHR11644">
    <property type="entry name" value="CYTIDINE DEAMINASE"/>
    <property type="match status" value="1"/>
</dbReference>
<evidence type="ECO:0000256" key="3">
    <source>
        <dbReference type="ARBA" id="ARBA00022801"/>
    </source>
</evidence>
<dbReference type="Gene3D" id="3.40.140.10">
    <property type="entry name" value="Cytidine Deaminase, domain 2"/>
    <property type="match status" value="1"/>
</dbReference>
<dbReference type="GO" id="GO:0042802">
    <property type="term" value="F:identical protein binding"/>
    <property type="evidence" value="ECO:0007669"/>
    <property type="project" value="UniProtKB-ARBA"/>
</dbReference>
<proteinExistence type="inferred from homology"/>
<feature type="domain" description="CMP/dCMP-type deaminase" evidence="5">
    <location>
        <begin position="8"/>
        <end position="140"/>
    </location>
</feature>
<dbReference type="Proteomes" id="UP000095209">
    <property type="component" value="Unassembled WGS sequence"/>
</dbReference>
<dbReference type="InterPro" id="IPR050202">
    <property type="entry name" value="Cyt/Deoxycyt_deaminase"/>
</dbReference>
<dbReference type="SUPFAM" id="SSF53927">
    <property type="entry name" value="Cytidine deaminase-like"/>
    <property type="match status" value="1"/>
</dbReference>
<sequence>MKLIELTEQDYELVREAQAVITKYYELGRHHIGAALRTKCGEIFTAVHLEANVGRVSVCAEAIVIGKAISEGYNEFASIVAVRHPDRDEENQEIRVVAPCGICRELLSDYETDISILIPHEQTLKKVYVNELLPLKYSRTSS</sequence>
<dbReference type="Pfam" id="PF00383">
    <property type="entry name" value="dCMP_cyt_deam_1"/>
    <property type="match status" value="1"/>
</dbReference>
<keyword evidence="7" id="KW-1185">Reference proteome</keyword>
<gene>
    <name evidence="6" type="ORF">BFG57_07650</name>
</gene>
<dbReference type="PANTHER" id="PTHR11644:SF2">
    <property type="entry name" value="CYTIDINE DEAMINASE"/>
    <property type="match status" value="1"/>
</dbReference>
<evidence type="ECO:0000313" key="6">
    <source>
        <dbReference type="EMBL" id="OEH94535.1"/>
    </source>
</evidence>